<dbReference type="Pfam" id="PF19905">
    <property type="entry name" value="DUF6378"/>
    <property type="match status" value="1"/>
</dbReference>
<feature type="domain" description="DUF6378" evidence="1">
    <location>
        <begin position="61"/>
        <end position="145"/>
    </location>
</feature>
<evidence type="ECO:0000259" key="1">
    <source>
        <dbReference type="Pfam" id="PF19905"/>
    </source>
</evidence>
<dbReference type="Proteomes" id="UP000031643">
    <property type="component" value="Chromosome"/>
</dbReference>
<evidence type="ECO:0000313" key="2">
    <source>
        <dbReference type="EMBL" id="BAQ16080.1"/>
    </source>
</evidence>
<proteinExistence type="predicted"/>
<sequence length="167" mass="18559">MTLTPERSKLGRLALGLSEGERAEIDAMMRKPEPEGLSNEQFRALVAGETAAQSEPYKVTLLREVMEIVGKRGLNYGTPEDNFARIARRWTVHFKNRYGPDMEVDELDVAILCADLKLARLENEPTHMDSWKDIAGYAACGGEIAQRRIDGTWVDAALEGRAPAVDV</sequence>
<evidence type="ECO:0000313" key="3">
    <source>
        <dbReference type="Proteomes" id="UP000031643"/>
    </source>
</evidence>
<dbReference type="RefSeq" id="WP_052464073.1">
    <property type="nucleotide sequence ID" value="NZ_AP014648.1"/>
</dbReference>
<name>A0A0A8JZT2_9HYPH</name>
<gene>
    <name evidence="2" type="ORF">GL4_0617</name>
</gene>
<dbReference type="InterPro" id="IPR045958">
    <property type="entry name" value="DUF6378"/>
</dbReference>
<reference evidence="2 3" key="1">
    <citation type="submission" date="2014-09" db="EMBL/GenBank/DDBJ databases">
        <title>Genome sequencing of Methyloceanibacter caenitepidi Gela4.</title>
        <authorList>
            <person name="Takeuchi M."/>
            <person name="Susumu S."/>
            <person name="Kamagata Y."/>
            <person name="Oshima K."/>
            <person name="Hattori M."/>
            <person name="Iwasaki W."/>
        </authorList>
    </citation>
    <scope>NUCLEOTIDE SEQUENCE [LARGE SCALE GENOMIC DNA]</scope>
    <source>
        <strain evidence="2 3">Gela4</strain>
    </source>
</reference>
<keyword evidence="3" id="KW-1185">Reference proteome</keyword>
<dbReference type="KEGG" id="mcg:GL4_0617"/>
<organism evidence="2 3">
    <name type="scientific">Methyloceanibacter caenitepidi</name>
    <dbReference type="NCBI Taxonomy" id="1384459"/>
    <lineage>
        <taxon>Bacteria</taxon>
        <taxon>Pseudomonadati</taxon>
        <taxon>Pseudomonadota</taxon>
        <taxon>Alphaproteobacteria</taxon>
        <taxon>Hyphomicrobiales</taxon>
        <taxon>Hyphomicrobiaceae</taxon>
        <taxon>Methyloceanibacter</taxon>
    </lineage>
</organism>
<dbReference type="EMBL" id="AP014648">
    <property type="protein sequence ID" value="BAQ16080.1"/>
    <property type="molecule type" value="Genomic_DNA"/>
</dbReference>
<dbReference type="AlphaFoldDB" id="A0A0A8JZT2"/>
<accession>A0A0A8JZT2</accession>
<dbReference type="STRING" id="1384459.GL4_0617"/>
<dbReference type="HOGENOM" id="CLU_1592634_0_0_5"/>
<protein>
    <recommendedName>
        <fullName evidence="1">DUF6378 domain-containing protein</fullName>
    </recommendedName>
</protein>
<dbReference type="OrthoDB" id="7596392at2"/>